<accession>A0A4Y2P5W3</accession>
<keyword evidence="2" id="KW-1185">Reference proteome</keyword>
<organism evidence="1 2">
    <name type="scientific">Araneus ventricosus</name>
    <name type="common">Orbweaver spider</name>
    <name type="synonym">Epeira ventricosa</name>
    <dbReference type="NCBI Taxonomy" id="182803"/>
    <lineage>
        <taxon>Eukaryota</taxon>
        <taxon>Metazoa</taxon>
        <taxon>Ecdysozoa</taxon>
        <taxon>Arthropoda</taxon>
        <taxon>Chelicerata</taxon>
        <taxon>Arachnida</taxon>
        <taxon>Araneae</taxon>
        <taxon>Araneomorphae</taxon>
        <taxon>Entelegynae</taxon>
        <taxon>Araneoidea</taxon>
        <taxon>Araneidae</taxon>
        <taxon>Araneus</taxon>
    </lineage>
</organism>
<name>A0A4Y2P5W3_ARAVE</name>
<reference evidence="1 2" key="1">
    <citation type="journal article" date="2019" name="Sci. Rep.">
        <title>Orb-weaving spider Araneus ventricosus genome elucidates the spidroin gene catalogue.</title>
        <authorList>
            <person name="Kono N."/>
            <person name="Nakamura H."/>
            <person name="Ohtoshi R."/>
            <person name="Moran D.A.P."/>
            <person name="Shinohara A."/>
            <person name="Yoshida Y."/>
            <person name="Fujiwara M."/>
            <person name="Mori M."/>
            <person name="Tomita M."/>
            <person name="Arakawa K."/>
        </authorList>
    </citation>
    <scope>NUCLEOTIDE SEQUENCE [LARGE SCALE GENOMIC DNA]</scope>
</reference>
<gene>
    <name evidence="1" type="ORF">AVEN_21602_1</name>
</gene>
<sequence>MKREVVFKISDSYSDSAGLTGRIALSWIPIQVIRIRNLAGRELRPLKRMCPSRSTPQSSGLKNGVWCETCANACLRVLDGCLMDSECVHFLLLKTERVN</sequence>
<evidence type="ECO:0000313" key="1">
    <source>
        <dbReference type="EMBL" id="GBN46433.1"/>
    </source>
</evidence>
<dbReference type="Proteomes" id="UP000499080">
    <property type="component" value="Unassembled WGS sequence"/>
</dbReference>
<protein>
    <submittedName>
        <fullName evidence="1">Uncharacterized protein</fullName>
    </submittedName>
</protein>
<proteinExistence type="predicted"/>
<comment type="caution">
    <text evidence="1">The sequence shown here is derived from an EMBL/GenBank/DDBJ whole genome shotgun (WGS) entry which is preliminary data.</text>
</comment>
<dbReference type="AlphaFoldDB" id="A0A4Y2P5W3"/>
<evidence type="ECO:0000313" key="2">
    <source>
        <dbReference type="Proteomes" id="UP000499080"/>
    </source>
</evidence>
<dbReference type="EMBL" id="BGPR01010489">
    <property type="protein sequence ID" value="GBN46433.1"/>
    <property type="molecule type" value="Genomic_DNA"/>
</dbReference>